<protein>
    <recommendedName>
        <fullName evidence="2">SWIM-type domain-containing protein</fullName>
    </recommendedName>
</protein>
<keyword evidence="4" id="KW-1185">Reference proteome</keyword>
<sequence length="550" mass="62341">MARVVRAAIDPLIQLGLTPSQARGELSFTVPEDILPTLKQFQNRHQYVRTTQMLENSKPSIMREILLSKRFVADMSDTQYFTFGYDIIGESPQFGIGGPDDPFTVGVTTKTLLRQMNRDPASFVFHWDATYKINSKEFPVLVCGITDIARQFHPVAFFIISRETVVEYSWAMRELMAIYEHVVGGQLKLRYIMSDAAKAPALAIQTLYNDLGVETTLMCFYHCVANVHKKVKGLPLPTKKAVFSHIYQLHYSRSCAEMDFHWNNIQEKWSTYPELVALEFISYFSDQWIESPASCWQIFHTPQGFATTNNPCETFNKILKAIYTKRTKHGVCANVALLGDIAVEYSTIKAATFSLTAMPSAKLVQRTKRLISSALLQAVSTSEVEGMALPDGEILVRSIVPQNALRMSFAHQYRLLGSTRAEAQAATDAGLMSAQDEADVRAYYCNANSNNIRHEMMCSGHNQPWYGWRVRTNTGDLYCECNYYFKNAYCCHLIFALKQQNKDFHGYPLPPSTFHSAARRRLTRSYGPVTHRNRRLGRSRTAVASALTIQ</sequence>
<keyword evidence="1" id="KW-0862">Zinc</keyword>
<organism evidence="3 4">
    <name type="scientific">Aphanomyces euteiches</name>
    <dbReference type="NCBI Taxonomy" id="100861"/>
    <lineage>
        <taxon>Eukaryota</taxon>
        <taxon>Sar</taxon>
        <taxon>Stramenopiles</taxon>
        <taxon>Oomycota</taxon>
        <taxon>Saprolegniomycetes</taxon>
        <taxon>Saprolegniales</taxon>
        <taxon>Verrucalvaceae</taxon>
        <taxon>Aphanomyces</taxon>
    </lineage>
</organism>
<evidence type="ECO:0000313" key="4">
    <source>
        <dbReference type="Proteomes" id="UP000481153"/>
    </source>
</evidence>
<dbReference type="InterPro" id="IPR018289">
    <property type="entry name" value="MULE_transposase_dom"/>
</dbReference>
<dbReference type="InterPro" id="IPR007527">
    <property type="entry name" value="Znf_SWIM"/>
</dbReference>
<proteinExistence type="predicted"/>
<dbReference type="PANTHER" id="PTHR33977">
    <property type="entry name" value="ZINC ION BINDING PROTEIN"/>
    <property type="match status" value="1"/>
</dbReference>
<feature type="domain" description="SWIM-type" evidence="2">
    <location>
        <begin position="468"/>
        <end position="501"/>
    </location>
</feature>
<gene>
    <name evidence="3" type="ORF">Ae201684_006728</name>
</gene>
<comment type="caution">
    <text evidence="3">The sequence shown here is derived from an EMBL/GenBank/DDBJ whole genome shotgun (WGS) entry which is preliminary data.</text>
</comment>
<dbReference type="AlphaFoldDB" id="A0A6G0XC29"/>
<evidence type="ECO:0000313" key="3">
    <source>
        <dbReference type="EMBL" id="KAF0737573.1"/>
    </source>
</evidence>
<reference evidence="3 4" key="1">
    <citation type="submission" date="2019-07" db="EMBL/GenBank/DDBJ databases">
        <title>Genomics analysis of Aphanomyces spp. identifies a new class of oomycete effector associated with host adaptation.</title>
        <authorList>
            <person name="Gaulin E."/>
        </authorList>
    </citation>
    <scope>NUCLEOTIDE SEQUENCE [LARGE SCALE GENOMIC DNA]</scope>
    <source>
        <strain evidence="3 4">ATCC 201684</strain>
    </source>
</reference>
<dbReference type="PROSITE" id="PS50966">
    <property type="entry name" value="ZF_SWIM"/>
    <property type="match status" value="1"/>
</dbReference>
<keyword evidence="1" id="KW-0863">Zinc-finger</keyword>
<accession>A0A6G0XC29</accession>
<dbReference type="EMBL" id="VJMJ01000084">
    <property type="protein sequence ID" value="KAF0737573.1"/>
    <property type="molecule type" value="Genomic_DNA"/>
</dbReference>
<evidence type="ECO:0000259" key="2">
    <source>
        <dbReference type="PROSITE" id="PS50966"/>
    </source>
</evidence>
<dbReference type="PANTHER" id="PTHR33977:SF1">
    <property type="entry name" value="ZINC ION BINDING PROTEIN"/>
    <property type="match status" value="1"/>
</dbReference>
<name>A0A6G0XC29_9STRA</name>
<dbReference type="Proteomes" id="UP000481153">
    <property type="component" value="Unassembled WGS sequence"/>
</dbReference>
<dbReference type="GO" id="GO:0008270">
    <property type="term" value="F:zinc ion binding"/>
    <property type="evidence" value="ECO:0007669"/>
    <property type="project" value="UniProtKB-KW"/>
</dbReference>
<evidence type="ECO:0000256" key="1">
    <source>
        <dbReference type="PROSITE-ProRule" id="PRU00325"/>
    </source>
</evidence>
<dbReference type="Pfam" id="PF10551">
    <property type="entry name" value="MULE"/>
    <property type="match status" value="1"/>
</dbReference>
<keyword evidence="1" id="KW-0479">Metal-binding</keyword>
<dbReference type="VEuPathDB" id="FungiDB:AeMF1_018425"/>